<evidence type="ECO:0000313" key="2">
    <source>
        <dbReference type="EMBL" id="SFS90229.1"/>
    </source>
</evidence>
<proteinExistence type="predicted"/>
<dbReference type="GO" id="GO:0005886">
    <property type="term" value="C:plasma membrane"/>
    <property type="evidence" value="ECO:0007669"/>
    <property type="project" value="TreeGrafter"/>
</dbReference>
<evidence type="ECO:0000256" key="1">
    <source>
        <dbReference type="SAM" id="Phobius"/>
    </source>
</evidence>
<name>A0A1I6TLY2_9SPHI</name>
<feature type="transmembrane region" description="Helical" evidence="1">
    <location>
        <begin position="355"/>
        <end position="373"/>
    </location>
</feature>
<feature type="transmembrane region" description="Helical" evidence="1">
    <location>
        <begin position="380"/>
        <end position="401"/>
    </location>
</feature>
<dbReference type="Pfam" id="PF06123">
    <property type="entry name" value="CreD"/>
    <property type="match status" value="1"/>
</dbReference>
<feature type="transmembrane region" description="Helical" evidence="1">
    <location>
        <begin position="21"/>
        <end position="41"/>
    </location>
</feature>
<feature type="transmembrane region" description="Helical" evidence="1">
    <location>
        <begin position="458"/>
        <end position="479"/>
    </location>
</feature>
<keyword evidence="3" id="KW-1185">Reference proteome</keyword>
<dbReference type="PIRSF" id="PIRSF004548">
    <property type="entry name" value="CreD"/>
    <property type="match status" value="1"/>
</dbReference>
<feature type="transmembrane region" description="Helical" evidence="1">
    <location>
        <begin position="434"/>
        <end position="452"/>
    </location>
</feature>
<dbReference type="NCBIfam" id="NF008712">
    <property type="entry name" value="PRK11715.1-1"/>
    <property type="match status" value="1"/>
</dbReference>
<dbReference type="EMBL" id="FOZZ01000006">
    <property type="protein sequence ID" value="SFS90229.1"/>
    <property type="molecule type" value="Genomic_DNA"/>
</dbReference>
<keyword evidence="1" id="KW-1133">Transmembrane helix</keyword>
<keyword evidence="1" id="KW-0812">Transmembrane</keyword>
<dbReference type="Proteomes" id="UP000198785">
    <property type="component" value="Unassembled WGS sequence"/>
</dbReference>
<reference evidence="2 3" key="1">
    <citation type="submission" date="2016-10" db="EMBL/GenBank/DDBJ databases">
        <authorList>
            <person name="de Groot N.N."/>
        </authorList>
    </citation>
    <scope>NUCLEOTIDE SEQUENCE [LARGE SCALE GENOMIC DNA]</scope>
    <source>
        <strain evidence="2 3">DSM 22789</strain>
    </source>
</reference>
<feature type="transmembrane region" description="Helical" evidence="1">
    <location>
        <begin position="407"/>
        <end position="427"/>
    </location>
</feature>
<keyword evidence="1" id="KW-0472">Membrane</keyword>
<sequence>MENQNIPPAFNAPQPSFFERLANSVIVKLGIILFLVLLLLIPMELIKDLIGERKARERSVSYEIASKWGNQQVISGPIIGIPYRYQYSVSTTDDKGKVKTETEVGQDYIFLASKQLHVKSVVEPEYLKRGIYQSVVYNATVELTGNFDELDLQKLDIKPEDLDWAHAKVFIGLSDLKGVKSVPQLTVDGQKLEFQVANGEVSLFEQTMAADWDLSGQSTKQRFAIHLDIRGSKSFTVFPTGNETDIAVSGKWSNPSFNGGFLPEERTVSDQDFEATWRIPSFSRKFPQQWKGAKGRLYEIVNYEPVYTEYDYPSTAVAVASAGQSVGTSTEQDMVQVNFLETVNNYQKTTRVAKYGILVVLLTFTSLFFTEIIKKQRVHIVQYVLIGCAMVLFYSLLLAVGEHIGFNWAYLLSALATILLIASFIYGITKDKKVGLVFSAILATFYAFIFFLMQLQDYALIVGTIGVFIILAVLMRFSIKINWYQFERK</sequence>
<dbReference type="OrthoDB" id="9791851at2"/>
<dbReference type="PANTHER" id="PTHR30092">
    <property type="entry name" value="INNER MEMBRANE PROTEIN CRED"/>
    <property type="match status" value="1"/>
</dbReference>
<accession>A0A1I6TLY2</accession>
<dbReference type="InterPro" id="IPR010364">
    <property type="entry name" value="Uncharacterised_IM_CreD"/>
</dbReference>
<dbReference type="PANTHER" id="PTHR30092:SF0">
    <property type="entry name" value="INNER MEMBRANE PROTEIN CRED"/>
    <property type="match status" value="1"/>
</dbReference>
<dbReference type="AlphaFoldDB" id="A0A1I6TLY2"/>
<organism evidence="2 3">
    <name type="scientific">Sphingobacterium wenxiniae</name>
    <dbReference type="NCBI Taxonomy" id="683125"/>
    <lineage>
        <taxon>Bacteria</taxon>
        <taxon>Pseudomonadati</taxon>
        <taxon>Bacteroidota</taxon>
        <taxon>Sphingobacteriia</taxon>
        <taxon>Sphingobacteriales</taxon>
        <taxon>Sphingobacteriaceae</taxon>
        <taxon>Sphingobacterium</taxon>
    </lineage>
</organism>
<dbReference type="STRING" id="683125.SAMN05660206_106230"/>
<evidence type="ECO:0000313" key="3">
    <source>
        <dbReference type="Proteomes" id="UP000198785"/>
    </source>
</evidence>
<protein>
    <submittedName>
        <fullName evidence="2">Inner membrane protein</fullName>
    </submittedName>
</protein>
<gene>
    <name evidence="2" type="ORF">SAMN05660206_106230</name>
</gene>
<dbReference type="RefSeq" id="WP_093365772.1">
    <property type="nucleotide sequence ID" value="NZ_FOZZ01000006.1"/>
</dbReference>